<accession>A0A6A4W5D3</accession>
<keyword evidence="2" id="KW-1185">Reference proteome</keyword>
<comment type="caution">
    <text evidence="1">The sequence shown here is derived from an EMBL/GenBank/DDBJ whole genome shotgun (WGS) entry which is preliminary data.</text>
</comment>
<name>A0A6A4W5D3_AMPAM</name>
<gene>
    <name evidence="1" type="ORF">FJT64_026156</name>
</gene>
<reference evidence="1 2" key="1">
    <citation type="submission" date="2019-07" db="EMBL/GenBank/DDBJ databases">
        <title>Draft genome assembly of a fouling barnacle, Amphibalanus amphitrite (Darwin, 1854): The first reference genome for Thecostraca.</title>
        <authorList>
            <person name="Kim W."/>
        </authorList>
    </citation>
    <scope>NUCLEOTIDE SEQUENCE [LARGE SCALE GENOMIC DNA]</scope>
    <source>
        <strain evidence="1">SNU_AA5</strain>
        <tissue evidence="1">Soma without cirri and trophi</tissue>
    </source>
</reference>
<dbReference type="EMBL" id="VIIS01001149">
    <property type="protein sequence ID" value="KAF0301575.1"/>
    <property type="molecule type" value="Genomic_DNA"/>
</dbReference>
<protein>
    <submittedName>
        <fullName evidence="1">Uncharacterized protein</fullName>
    </submittedName>
</protein>
<evidence type="ECO:0000313" key="1">
    <source>
        <dbReference type="EMBL" id="KAF0301575.1"/>
    </source>
</evidence>
<dbReference type="Proteomes" id="UP000440578">
    <property type="component" value="Unassembled WGS sequence"/>
</dbReference>
<organism evidence="1 2">
    <name type="scientific">Amphibalanus amphitrite</name>
    <name type="common">Striped barnacle</name>
    <name type="synonym">Balanus amphitrite</name>
    <dbReference type="NCBI Taxonomy" id="1232801"/>
    <lineage>
        <taxon>Eukaryota</taxon>
        <taxon>Metazoa</taxon>
        <taxon>Ecdysozoa</taxon>
        <taxon>Arthropoda</taxon>
        <taxon>Crustacea</taxon>
        <taxon>Multicrustacea</taxon>
        <taxon>Cirripedia</taxon>
        <taxon>Thoracica</taxon>
        <taxon>Thoracicalcarea</taxon>
        <taxon>Balanomorpha</taxon>
        <taxon>Balanoidea</taxon>
        <taxon>Balanidae</taxon>
        <taxon>Amphibalaninae</taxon>
        <taxon>Amphibalanus</taxon>
    </lineage>
</organism>
<sequence length="270" mass="29781">MPCYTPVRANPMANSRCPDENCLDGRIYTRTQIGEPTGTALTSLYKISASHRDYKPPPGLRQKYPSTEGYREPWKTVLCRWCGSSKPSEQCSSGRCGGSPAPSDPGLPLYTVIGMYTDSSRENDPRCSPCLPGNQIVAVPPPPVDQDRLGPVCPTQRSNLEPVRTPAWSESITRYDFKSPHGPATVAKRAEKQSYYQRFMADMCASAHILDRVAEFGSLGGSITQYQDDFCQRLPSQELQDRYRILVGCPPLTGNNVLSPYSTCGKSCNI</sequence>
<dbReference type="AlphaFoldDB" id="A0A6A4W5D3"/>
<evidence type="ECO:0000313" key="2">
    <source>
        <dbReference type="Proteomes" id="UP000440578"/>
    </source>
</evidence>
<proteinExistence type="predicted"/>
<dbReference type="OrthoDB" id="6393427at2759"/>